<name>A0AAN6SMQ6_9PEZI</name>
<dbReference type="EMBL" id="MU854562">
    <property type="protein sequence ID" value="KAK4032953.1"/>
    <property type="molecule type" value="Genomic_DNA"/>
</dbReference>
<reference evidence="3" key="1">
    <citation type="journal article" date="2023" name="Mol. Phylogenet. Evol.">
        <title>Genome-scale phylogeny and comparative genomics of the fungal order Sordariales.</title>
        <authorList>
            <person name="Hensen N."/>
            <person name="Bonometti L."/>
            <person name="Westerberg I."/>
            <person name="Brannstrom I.O."/>
            <person name="Guillou S."/>
            <person name="Cros-Aarteil S."/>
            <person name="Calhoun S."/>
            <person name="Haridas S."/>
            <person name="Kuo A."/>
            <person name="Mondo S."/>
            <person name="Pangilinan J."/>
            <person name="Riley R."/>
            <person name="LaButti K."/>
            <person name="Andreopoulos B."/>
            <person name="Lipzen A."/>
            <person name="Chen C."/>
            <person name="Yan M."/>
            <person name="Daum C."/>
            <person name="Ng V."/>
            <person name="Clum A."/>
            <person name="Steindorff A."/>
            <person name="Ohm R.A."/>
            <person name="Martin F."/>
            <person name="Silar P."/>
            <person name="Natvig D.O."/>
            <person name="Lalanne C."/>
            <person name="Gautier V."/>
            <person name="Ament-Velasquez S.L."/>
            <person name="Kruys A."/>
            <person name="Hutchinson M.I."/>
            <person name="Powell A.J."/>
            <person name="Barry K."/>
            <person name="Miller A.N."/>
            <person name="Grigoriev I.V."/>
            <person name="Debuchy R."/>
            <person name="Gladieux P."/>
            <person name="Hiltunen Thoren M."/>
            <person name="Johannesson H."/>
        </authorList>
    </citation>
    <scope>NUCLEOTIDE SEQUENCE [LARGE SCALE GENOMIC DNA]</scope>
    <source>
        <strain evidence="3">CBS 284.82</strain>
    </source>
</reference>
<organism evidence="2 3">
    <name type="scientific">Parachaetomium inaequale</name>
    <dbReference type="NCBI Taxonomy" id="2588326"/>
    <lineage>
        <taxon>Eukaryota</taxon>
        <taxon>Fungi</taxon>
        <taxon>Dikarya</taxon>
        <taxon>Ascomycota</taxon>
        <taxon>Pezizomycotina</taxon>
        <taxon>Sordariomycetes</taxon>
        <taxon>Sordariomycetidae</taxon>
        <taxon>Sordariales</taxon>
        <taxon>Chaetomiaceae</taxon>
        <taxon>Parachaetomium</taxon>
    </lineage>
</organism>
<keyword evidence="1" id="KW-0732">Signal</keyword>
<keyword evidence="3" id="KW-1185">Reference proteome</keyword>
<dbReference type="Proteomes" id="UP001303115">
    <property type="component" value="Unassembled WGS sequence"/>
</dbReference>
<dbReference type="Gene3D" id="3.40.630.10">
    <property type="entry name" value="Zn peptidases"/>
    <property type="match status" value="1"/>
</dbReference>
<sequence length="79" mass="8998">MKLFSAFLIFLDLGLSARSSPTLKPPHSSLGNPSLVSPAWFDKYHDYQAHVEYLHALSDEYRPLSRVFTAGKSFEKRNI</sequence>
<accession>A0AAN6SMQ6</accession>
<gene>
    <name evidence="2" type="ORF">C8A01DRAFT_40605</name>
</gene>
<dbReference type="AlphaFoldDB" id="A0AAN6SMQ6"/>
<evidence type="ECO:0000313" key="2">
    <source>
        <dbReference type="EMBL" id="KAK4032953.1"/>
    </source>
</evidence>
<comment type="caution">
    <text evidence="2">The sequence shown here is derived from an EMBL/GenBank/DDBJ whole genome shotgun (WGS) entry which is preliminary data.</text>
</comment>
<feature type="chain" id="PRO_5042924751" evidence="1">
    <location>
        <begin position="20"/>
        <end position="79"/>
    </location>
</feature>
<protein>
    <submittedName>
        <fullName evidence="2">Uncharacterized protein</fullName>
    </submittedName>
</protein>
<proteinExistence type="predicted"/>
<feature type="signal peptide" evidence="1">
    <location>
        <begin position="1"/>
        <end position="19"/>
    </location>
</feature>
<evidence type="ECO:0000313" key="3">
    <source>
        <dbReference type="Proteomes" id="UP001303115"/>
    </source>
</evidence>
<evidence type="ECO:0000256" key="1">
    <source>
        <dbReference type="SAM" id="SignalP"/>
    </source>
</evidence>
<dbReference type="SUPFAM" id="SSF53187">
    <property type="entry name" value="Zn-dependent exopeptidases"/>
    <property type="match status" value="1"/>
</dbReference>